<dbReference type="RefSeq" id="YP_010766674.1">
    <property type="nucleotide sequence ID" value="NC_073680.1"/>
</dbReference>
<gene>
    <name evidence="1" type="primary">141</name>
    <name evidence="1" type="ORF">M51_141</name>
</gene>
<name>A0AAE8XET6_9CAUD</name>
<dbReference type="KEGG" id="vg:80266371"/>
<keyword evidence="2" id="KW-1185">Reference proteome</keyword>
<protein>
    <submittedName>
        <fullName evidence="1">Uncharacterized protein</fullName>
    </submittedName>
</protein>
<proteinExistence type="predicted"/>
<sequence>MSTVNAMELVPVEELYSFVQGLLDVHGDTPEQLMVLLIKIATAKAILEKALECDPIIAVLEDSE</sequence>
<organism evidence="1 2">
    <name type="scientific">Pseudomonas phage M5.1</name>
    <dbReference type="NCBI Taxonomy" id="2873460"/>
    <lineage>
        <taxon>Viruses</taxon>
        <taxon>Duplodnaviria</taxon>
        <taxon>Heunggongvirae</taxon>
        <taxon>Uroviricota</taxon>
        <taxon>Caudoviricetes</taxon>
        <taxon>Vandenendeviridae</taxon>
        <taxon>Gorskivirinae</taxon>
        <taxon>Kremarvirus</taxon>
        <taxon>Kremarvirus M51</taxon>
    </lineage>
</organism>
<dbReference type="GeneID" id="80266371"/>
<evidence type="ECO:0000313" key="1">
    <source>
        <dbReference type="EMBL" id="UAV89722.1"/>
    </source>
</evidence>
<dbReference type="EMBL" id="MZ826350">
    <property type="protein sequence ID" value="UAV89722.1"/>
    <property type="molecule type" value="Genomic_DNA"/>
</dbReference>
<evidence type="ECO:0000313" key="2">
    <source>
        <dbReference type="Proteomes" id="UP000828412"/>
    </source>
</evidence>
<accession>A0AAE8XET6</accession>
<reference evidence="1 2" key="1">
    <citation type="submission" date="2021-08" db="EMBL/GenBank/DDBJ databases">
        <authorList>
            <person name="DeCurzio J.M.K."/>
            <person name="Krukonis G.P."/>
            <person name="Delesalle V.A."/>
        </authorList>
    </citation>
    <scope>NUCLEOTIDE SEQUENCE [LARGE SCALE GENOMIC DNA]</scope>
</reference>
<dbReference type="Proteomes" id="UP000828412">
    <property type="component" value="Segment"/>
</dbReference>